<dbReference type="CDD" id="cd01293">
    <property type="entry name" value="Bact_CD"/>
    <property type="match status" value="1"/>
</dbReference>
<dbReference type="PANTHER" id="PTHR32027:SF0">
    <property type="entry name" value="CYTOSINE DEAMINASE"/>
    <property type="match status" value="1"/>
</dbReference>
<dbReference type="SUPFAM" id="SSF51338">
    <property type="entry name" value="Composite domain of metallo-dependent hydrolases"/>
    <property type="match status" value="1"/>
</dbReference>
<dbReference type="PANTHER" id="PTHR32027">
    <property type="entry name" value="CYTOSINE DEAMINASE"/>
    <property type="match status" value="1"/>
</dbReference>
<organism evidence="4">
    <name type="scientific">Sporolactobacillus sp. Y61</name>
    <dbReference type="NCBI Taxonomy" id="3160863"/>
    <lineage>
        <taxon>Bacteria</taxon>
        <taxon>Bacillati</taxon>
        <taxon>Bacillota</taxon>
        <taxon>Bacilli</taxon>
        <taxon>Bacillales</taxon>
        <taxon>Sporolactobacillaceae</taxon>
        <taxon>Sporolactobacillus</taxon>
    </lineage>
</organism>
<evidence type="ECO:0000259" key="3">
    <source>
        <dbReference type="Pfam" id="PF07969"/>
    </source>
</evidence>
<dbReference type="GO" id="GO:0016814">
    <property type="term" value="F:hydrolase activity, acting on carbon-nitrogen (but not peptide) bonds, in cyclic amidines"/>
    <property type="evidence" value="ECO:0007669"/>
    <property type="project" value="UniProtKB-ARBA"/>
</dbReference>
<dbReference type="InterPro" id="IPR013108">
    <property type="entry name" value="Amidohydro_3"/>
</dbReference>
<keyword evidence="1" id="KW-0479">Metal-binding</keyword>
<evidence type="ECO:0000256" key="2">
    <source>
        <dbReference type="ARBA" id="ARBA00022801"/>
    </source>
</evidence>
<proteinExistence type="predicted"/>
<dbReference type="InterPro" id="IPR032466">
    <property type="entry name" value="Metal_Hydrolase"/>
</dbReference>
<dbReference type="Pfam" id="PF07969">
    <property type="entry name" value="Amidohydro_3"/>
    <property type="match status" value="1"/>
</dbReference>
<dbReference type="FunFam" id="3.20.20.140:FF:000019">
    <property type="entry name" value="Cytosine deaminase"/>
    <property type="match status" value="1"/>
</dbReference>
<sequence length="400" mass="44599">MLDLLFHNVKSIHFINNVDIGIEGGIITYIKDTGSPMPPAKHVVEADGRVVLPGFNESHIHLEKAYLLQKMEKEATSLQEAIQITADLKKTFTKEDITERATRVLGKCIQSGVTNLRCHVEVDDILQLKAMESILELKEKFANLITLQIVTFPQEGIFIQQHAAELMEESLKMGADAVGGIPYNDRDSSEHLDYVFHLAERYNKPIDLHIDLSDDPDDLSILDIIDRTKKYHMEGKVSVAHMTSLGSVEHHKARKIAAKIADAGINVMALPATDLYLNGRGDFEKIRRGLTPVSILLEERANVIFATNNIQNPFTPFGTGNILDVAYLFAEVTRMGTKEDANTIIDMLTYRSAKALNLTSYGFKIGGTADLVMFDAKNLRDVLLTQPHVVCSYKNGRKVI</sequence>
<accession>A0AAU8IIE9</accession>
<feature type="domain" description="Amidohydrolase 3" evidence="3">
    <location>
        <begin position="43"/>
        <end position="399"/>
    </location>
</feature>
<evidence type="ECO:0000313" key="4">
    <source>
        <dbReference type="EMBL" id="XCJ17865.1"/>
    </source>
</evidence>
<evidence type="ECO:0000256" key="1">
    <source>
        <dbReference type="ARBA" id="ARBA00022723"/>
    </source>
</evidence>
<keyword evidence="2" id="KW-0378">Hydrolase</keyword>
<reference evidence="4" key="1">
    <citation type="submission" date="2024-06" db="EMBL/GenBank/DDBJ databases">
        <authorList>
            <person name="Fan A."/>
            <person name="Zhang F.Y."/>
            <person name="Zhang L."/>
        </authorList>
    </citation>
    <scope>NUCLEOTIDE SEQUENCE</scope>
    <source>
        <strain evidence="4">Y61</strain>
    </source>
</reference>
<name>A0AAU8IIE9_9BACL</name>
<gene>
    <name evidence="4" type="ORF">ABNN70_05160</name>
</gene>
<dbReference type="Gene3D" id="2.30.40.10">
    <property type="entry name" value="Urease, subunit C, domain 1"/>
    <property type="match status" value="1"/>
</dbReference>
<dbReference type="GO" id="GO:0019239">
    <property type="term" value="F:deaminase activity"/>
    <property type="evidence" value="ECO:0007669"/>
    <property type="project" value="UniProtKB-ARBA"/>
</dbReference>
<dbReference type="RefSeq" id="WP_353948952.1">
    <property type="nucleotide sequence ID" value="NZ_CP159510.1"/>
</dbReference>
<dbReference type="Gene3D" id="3.20.20.140">
    <property type="entry name" value="Metal-dependent hydrolases"/>
    <property type="match status" value="1"/>
</dbReference>
<dbReference type="EMBL" id="CP159510">
    <property type="protein sequence ID" value="XCJ17865.1"/>
    <property type="molecule type" value="Genomic_DNA"/>
</dbReference>
<protein>
    <submittedName>
        <fullName evidence="4">Amidohydrolase family protein</fullName>
    </submittedName>
</protein>
<dbReference type="SUPFAM" id="SSF51556">
    <property type="entry name" value="Metallo-dependent hydrolases"/>
    <property type="match status" value="1"/>
</dbReference>
<dbReference type="GO" id="GO:0046872">
    <property type="term" value="F:metal ion binding"/>
    <property type="evidence" value="ECO:0007669"/>
    <property type="project" value="UniProtKB-KW"/>
</dbReference>
<dbReference type="AlphaFoldDB" id="A0AAU8IIE9"/>
<dbReference type="InterPro" id="IPR052349">
    <property type="entry name" value="Metallo-hydrolase_Enzymes"/>
</dbReference>
<dbReference type="InterPro" id="IPR011059">
    <property type="entry name" value="Metal-dep_hydrolase_composite"/>
</dbReference>